<gene>
    <name evidence="1" type="ORF">ERS007688_00620</name>
</gene>
<dbReference type="AlphaFoldDB" id="A0A654ZL38"/>
<evidence type="ECO:0000313" key="2">
    <source>
        <dbReference type="Proteomes" id="UP000046947"/>
    </source>
</evidence>
<reference evidence="1 2" key="1">
    <citation type="submission" date="2015-03" db="EMBL/GenBank/DDBJ databases">
        <authorList>
            <consortium name="Pathogen Informatics"/>
        </authorList>
    </citation>
    <scope>NUCLEOTIDE SEQUENCE [LARGE SCALE GENOMIC DNA]</scope>
    <source>
        <strain evidence="1 2">H09601792</strain>
    </source>
</reference>
<dbReference type="Proteomes" id="UP000046947">
    <property type="component" value="Unassembled WGS sequence"/>
</dbReference>
<dbReference type="EMBL" id="CFOH01000059">
    <property type="protein sequence ID" value="CFE47106.1"/>
    <property type="molecule type" value="Genomic_DNA"/>
</dbReference>
<protein>
    <submittedName>
        <fullName evidence="1">Uncharacterized protein</fullName>
    </submittedName>
</protein>
<sequence length="169" mass="17445">MKYNDAPVGYTCDTWHITSAGVPDAASEVVSASVTAAFSTGVLDHTVAVSRVSQSAPAANRESRRYGAANLPRSQARAGPSPNEVPPRAASNARVSACLLSVCSWVPSNTVIPKQPPVIWVSPIASVVARLTPVSASSESRTTVGPVPVWVMVRSAATPVAKSGNDHAS</sequence>
<proteinExistence type="predicted"/>
<name>A0A654ZL38_MYCTX</name>
<evidence type="ECO:0000313" key="1">
    <source>
        <dbReference type="EMBL" id="CFE47106.1"/>
    </source>
</evidence>
<accession>A0A654ZL38</accession>
<organism evidence="1 2">
    <name type="scientific">Mycobacterium tuberculosis</name>
    <dbReference type="NCBI Taxonomy" id="1773"/>
    <lineage>
        <taxon>Bacteria</taxon>
        <taxon>Bacillati</taxon>
        <taxon>Actinomycetota</taxon>
        <taxon>Actinomycetes</taxon>
        <taxon>Mycobacteriales</taxon>
        <taxon>Mycobacteriaceae</taxon>
        <taxon>Mycobacterium</taxon>
        <taxon>Mycobacterium tuberculosis complex</taxon>
    </lineage>
</organism>